<proteinExistence type="predicted"/>
<evidence type="ECO:0000313" key="1">
    <source>
        <dbReference type="EMBL" id="MFC4612622.1"/>
    </source>
</evidence>
<evidence type="ECO:0008006" key="3">
    <source>
        <dbReference type="Google" id="ProtNLM"/>
    </source>
</evidence>
<comment type="caution">
    <text evidence="1">The sequence shown here is derived from an EMBL/GenBank/DDBJ whole genome shotgun (WGS) entry which is preliminary data.</text>
</comment>
<gene>
    <name evidence="1" type="ORF">ACFO9E_33475</name>
</gene>
<evidence type="ECO:0000313" key="2">
    <source>
        <dbReference type="Proteomes" id="UP001595993"/>
    </source>
</evidence>
<reference evidence="2" key="1">
    <citation type="journal article" date="2019" name="Int. J. Syst. Evol. Microbiol.">
        <title>The Global Catalogue of Microorganisms (GCM) 10K type strain sequencing project: providing services to taxonomists for standard genome sequencing and annotation.</title>
        <authorList>
            <consortium name="The Broad Institute Genomics Platform"/>
            <consortium name="The Broad Institute Genome Sequencing Center for Infectious Disease"/>
            <person name="Wu L."/>
            <person name="Ma J."/>
        </authorList>
    </citation>
    <scope>NUCLEOTIDE SEQUENCE [LARGE SCALE GENOMIC DNA]</scope>
    <source>
        <strain evidence="2">CGMCC 4.7139</strain>
    </source>
</reference>
<sequence>MHRLTAAVLTTMAAAVLAVGAAFGIVAALNATPEQPNVPLVSFESGGPTGSPQP</sequence>
<name>A0ABV9GHU2_9ACTN</name>
<keyword evidence="2" id="KW-1185">Reference proteome</keyword>
<organism evidence="1 2">
    <name type="scientific">Streptomyces maoxianensis</name>
    <dbReference type="NCBI Taxonomy" id="1459942"/>
    <lineage>
        <taxon>Bacteria</taxon>
        <taxon>Bacillati</taxon>
        <taxon>Actinomycetota</taxon>
        <taxon>Actinomycetes</taxon>
        <taxon>Kitasatosporales</taxon>
        <taxon>Streptomycetaceae</taxon>
        <taxon>Streptomyces</taxon>
    </lineage>
</organism>
<dbReference type="Proteomes" id="UP001595993">
    <property type="component" value="Unassembled WGS sequence"/>
</dbReference>
<dbReference type="EMBL" id="JBHSFE010000038">
    <property type="protein sequence ID" value="MFC4612622.1"/>
    <property type="molecule type" value="Genomic_DNA"/>
</dbReference>
<accession>A0ABV9GHU2</accession>
<protein>
    <recommendedName>
        <fullName evidence="3">SPW_0924 family protein</fullName>
    </recommendedName>
</protein>
<dbReference type="RefSeq" id="WP_215089422.1">
    <property type="nucleotide sequence ID" value="NZ_JBHSFE010000038.1"/>
</dbReference>